<evidence type="ECO:0000259" key="3">
    <source>
        <dbReference type="Pfam" id="PF12671"/>
    </source>
</evidence>
<dbReference type="EMBL" id="LQRA01000048">
    <property type="protein sequence ID" value="KZE80368.1"/>
    <property type="molecule type" value="Genomic_DNA"/>
</dbReference>
<evidence type="ECO:0000256" key="2">
    <source>
        <dbReference type="SAM" id="SignalP"/>
    </source>
</evidence>
<evidence type="ECO:0000256" key="1">
    <source>
        <dbReference type="SAM" id="MobiDB-lite"/>
    </source>
</evidence>
<dbReference type="Proteomes" id="UP000076563">
    <property type="component" value="Unassembled WGS sequence"/>
</dbReference>
<dbReference type="InterPro" id="IPR024301">
    <property type="entry name" value="Amidase_6"/>
</dbReference>
<feature type="region of interest" description="Disordered" evidence="1">
    <location>
        <begin position="166"/>
        <end position="194"/>
    </location>
</feature>
<accession>A0A163YUP5</accession>
<dbReference type="OrthoDB" id="2194542at2"/>
<gene>
    <name evidence="4" type="ORF">AV654_12750</name>
</gene>
<dbReference type="PANTHER" id="PTHR40032">
    <property type="entry name" value="EXPORTED PROTEIN-RELATED"/>
    <property type="match status" value="1"/>
</dbReference>
<protein>
    <recommendedName>
        <fullName evidence="3">Putative amidase domain-containing protein</fullName>
    </recommendedName>
</protein>
<dbReference type="eggNOG" id="COG3170">
    <property type="taxonomic scope" value="Bacteria"/>
</dbReference>
<organism evidence="4 5">
    <name type="scientific">Paenibacillus elgii</name>
    <dbReference type="NCBI Taxonomy" id="189691"/>
    <lineage>
        <taxon>Bacteria</taxon>
        <taxon>Bacillati</taxon>
        <taxon>Bacillota</taxon>
        <taxon>Bacilli</taxon>
        <taxon>Bacillales</taxon>
        <taxon>Paenibacillaceae</taxon>
        <taxon>Paenibacillus</taxon>
    </lineage>
</organism>
<feature type="signal peptide" evidence="2">
    <location>
        <begin position="1"/>
        <end position="21"/>
    </location>
</feature>
<reference evidence="5" key="1">
    <citation type="submission" date="2016-01" db="EMBL/GenBank/DDBJ databases">
        <title>Draft genome of Chromobacterium sp. F49.</title>
        <authorList>
            <person name="Hong K.W."/>
        </authorList>
    </citation>
    <scope>NUCLEOTIDE SEQUENCE [LARGE SCALE GENOMIC DNA]</scope>
    <source>
        <strain evidence="5">M63</strain>
    </source>
</reference>
<sequence length="370" mass="41784">MRRIAWIIVLSLMLGPFQASAEPSSETEEVRNFLTDLYRARSEFLIRDVPIDTFYFEKVPTSQQALYLEKKRKAYFQAWASKRDIAVHAAEGTLKIFRIRPTDSLVKVSLVHRMKVTYSYAQGNGTPAEFGIGTRHVLTLKKENGQLRVLKEWYLDPLDIDSDDAWLHQSSAPSNPEPETESLKSETVFKSPKKRRYNREKAVAYANKYAGTAWGAGNDNRYNPKYRDYTGIGGDCTNFVSQVIGDPAEGGGLPMTPTWRYSGGNGSRAWVSTDALKSFLLYSGYGKVIASGTFNQIMRNPSAPGIWSKLQPGDLIAYMYNNDVDHFAVVVGKDEQGLPLINCHTTDRYHVPFDLGWENYTHFVLIHIAD</sequence>
<dbReference type="RefSeq" id="WP_063180111.1">
    <property type="nucleotide sequence ID" value="NZ_LQRA01000048.1"/>
</dbReference>
<dbReference type="AlphaFoldDB" id="A0A163YUP5"/>
<dbReference type="STRING" id="1007103.GCA_000213315_06072"/>
<dbReference type="PANTHER" id="PTHR40032:SF1">
    <property type="entry name" value="EXPORTED PROTEIN"/>
    <property type="match status" value="1"/>
</dbReference>
<feature type="chain" id="PRO_5007848119" description="Putative amidase domain-containing protein" evidence="2">
    <location>
        <begin position="22"/>
        <end position="370"/>
    </location>
</feature>
<name>A0A163YUP5_9BACL</name>
<dbReference type="Gene3D" id="3.90.1720.10">
    <property type="entry name" value="endopeptidase domain like (from Nostoc punctiforme)"/>
    <property type="match status" value="1"/>
</dbReference>
<evidence type="ECO:0000313" key="4">
    <source>
        <dbReference type="EMBL" id="KZE80368.1"/>
    </source>
</evidence>
<comment type="caution">
    <text evidence="4">The sequence shown here is derived from an EMBL/GenBank/DDBJ whole genome shotgun (WGS) entry which is preliminary data.</text>
</comment>
<keyword evidence="5" id="KW-1185">Reference proteome</keyword>
<evidence type="ECO:0000313" key="5">
    <source>
        <dbReference type="Proteomes" id="UP000076563"/>
    </source>
</evidence>
<keyword evidence="2" id="KW-0732">Signal</keyword>
<proteinExistence type="predicted"/>
<feature type="domain" description="Putative amidase" evidence="3">
    <location>
        <begin position="196"/>
        <end position="364"/>
    </location>
</feature>
<dbReference type="Pfam" id="PF12671">
    <property type="entry name" value="Amidase_6"/>
    <property type="match status" value="1"/>
</dbReference>